<dbReference type="OrthoDB" id="9785520at2"/>
<dbReference type="PANTHER" id="PTHR42760">
    <property type="entry name" value="SHORT-CHAIN DEHYDROGENASES/REDUCTASES FAMILY MEMBER"/>
    <property type="match status" value="1"/>
</dbReference>
<dbReference type="InterPro" id="IPR036291">
    <property type="entry name" value="NAD(P)-bd_dom_sf"/>
</dbReference>
<evidence type="ECO:0000313" key="2">
    <source>
        <dbReference type="EMBL" id="AAP99833.1"/>
    </source>
</evidence>
<dbReference type="Gene3D" id="3.40.50.720">
    <property type="entry name" value="NAD(P)-binding Rossmann-like Domain"/>
    <property type="match status" value="1"/>
</dbReference>
<dbReference type="InterPro" id="IPR002347">
    <property type="entry name" value="SDR_fam"/>
</dbReference>
<reference evidence="2 3" key="1">
    <citation type="journal article" date="2003" name="Proc. Natl. Acad. Sci. U.S.A.">
        <title>Genome sequence of the cyanobacterium Prochlorococcus marinus SS120, a nearly minimal oxyphototrophic genome.</title>
        <authorList>
            <person name="Dufresne A."/>
            <person name="Salanoubat M."/>
            <person name="Partensky F."/>
            <person name="Artiguenave F."/>
            <person name="Axmann I.M."/>
            <person name="Barbe V."/>
            <person name="Duprat S."/>
            <person name="Galperin M.Y."/>
            <person name="Koonin E.V."/>
            <person name="Le Gall F."/>
            <person name="Makarova K.S."/>
            <person name="Ostrowski M."/>
            <person name="Oztas S."/>
            <person name="Robert C."/>
            <person name="Rogozin I.B."/>
            <person name="Scanlan D.J."/>
            <person name="Tandeau de Marsac N."/>
            <person name="Weissenbach J."/>
            <person name="Wincker P."/>
            <person name="Wolf Y.I."/>
            <person name="Hess W.R."/>
        </authorList>
    </citation>
    <scope>NUCLEOTIDE SEQUENCE [LARGE SCALE GENOMIC DNA]</scope>
    <source>
        <strain evidence="3">SARG / CCMP1375 / SS120</strain>
    </source>
</reference>
<dbReference type="Proteomes" id="UP000001420">
    <property type="component" value="Chromosome"/>
</dbReference>
<name>Q7VCF1_PROMA</name>
<dbReference type="AlphaFoldDB" id="Q7VCF1"/>
<proteinExistence type="inferred from homology"/>
<dbReference type="RefSeq" id="WP_011124941.1">
    <property type="nucleotide sequence ID" value="NC_005042.1"/>
</dbReference>
<gene>
    <name evidence="2" type="primary">fabG</name>
    <name evidence="2" type="ordered locus">Pro_0789</name>
</gene>
<dbReference type="InterPro" id="IPR020904">
    <property type="entry name" value="Sc_DH/Rdtase_CS"/>
</dbReference>
<dbReference type="HOGENOM" id="CLU_010194_2_10_3"/>
<dbReference type="SUPFAM" id="SSF51735">
    <property type="entry name" value="NAD(P)-binding Rossmann-fold domains"/>
    <property type="match status" value="1"/>
</dbReference>
<dbReference type="GO" id="GO:0016616">
    <property type="term" value="F:oxidoreductase activity, acting on the CH-OH group of donors, NAD or NADP as acceptor"/>
    <property type="evidence" value="ECO:0007669"/>
    <property type="project" value="TreeGrafter"/>
</dbReference>
<accession>Q7VCF1</accession>
<evidence type="ECO:0000313" key="3">
    <source>
        <dbReference type="Proteomes" id="UP000001420"/>
    </source>
</evidence>
<keyword evidence="3" id="KW-1185">Reference proteome</keyword>
<dbReference type="Pfam" id="PF00106">
    <property type="entry name" value="adh_short"/>
    <property type="match status" value="1"/>
</dbReference>
<dbReference type="PATRIC" id="fig|167539.5.peg.836"/>
<dbReference type="PROSITE" id="PS00061">
    <property type="entry name" value="ADH_SHORT"/>
    <property type="match status" value="1"/>
</dbReference>
<dbReference type="EMBL" id="AE017126">
    <property type="protein sequence ID" value="AAP99833.1"/>
    <property type="molecule type" value="Genomic_DNA"/>
</dbReference>
<protein>
    <submittedName>
        <fullName evidence="2">Short-chain dehydrogenase/reductase family enzyme</fullName>
    </submittedName>
</protein>
<dbReference type="STRING" id="167539.Pro_0789"/>
<dbReference type="eggNOG" id="COG1028">
    <property type="taxonomic scope" value="Bacteria"/>
</dbReference>
<evidence type="ECO:0000256" key="1">
    <source>
        <dbReference type="ARBA" id="ARBA00006484"/>
    </source>
</evidence>
<dbReference type="EnsemblBacteria" id="AAP99833">
    <property type="protein sequence ID" value="AAP99833"/>
    <property type="gene ID" value="Pro_0789"/>
</dbReference>
<comment type="similarity">
    <text evidence="1">Belongs to the short-chain dehydrogenases/reductases (SDR) family.</text>
</comment>
<organism evidence="2 3">
    <name type="scientific">Prochlorococcus marinus (strain SARG / CCMP1375 / SS120)</name>
    <dbReference type="NCBI Taxonomy" id="167539"/>
    <lineage>
        <taxon>Bacteria</taxon>
        <taxon>Bacillati</taxon>
        <taxon>Cyanobacteriota</taxon>
        <taxon>Cyanophyceae</taxon>
        <taxon>Synechococcales</taxon>
        <taxon>Prochlorococcaceae</taxon>
        <taxon>Prochlorococcus</taxon>
    </lineage>
</organism>
<sequence>MRTILITGGSRGIGKRIAELAIDNGHRVGLGLRDVNSIKGSKVEGELNKFKKNILISKYDAINNLDANLWVDEAINYFGEIDTLIHCAGIFKKTNLIFEKGEEADIKDLWQVNVMGPWLLTRAAWPYLCKSKTSRIIVLVSMSGKRSKGQLAGYTATKFALMGLCQTIRNEGWEKGIRVSAICPSWVNTEMSNSIVTISKEAMTQPEDIASIVSTILELPNSCIPFEIPINCNLET</sequence>
<dbReference type="PRINTS" id="PR00081">
    <property type="entry name" value="GDHRDH"/>
</dbReference>
<dbReference type="KEGG" id="pma:Pro_0789"/>